<dbReference type="Proteomes" id="UP000614272">
    <property type="component" value="Unassembled WGS sequence"/>
</dbReference>
<evidence type="ECO:0000313" key="3">
    <source>
        <dbReference type="Proteomes" id="UP000614272"/>
    </source>
</evidence>
<keyword evidence="3" id="KW-1185">Reference proteome</keyword>
<accession>A0ABQ1RA08</accession>
<sequence length="69" mass="7439">MTLQDHIHPSFPHAVGGNPVPLNNAGKKALDARLQHSGMTKRNRADSNKPGPDQTTINVHSEFAVCVVD</sequence>
<proteinExistence type="predicted"/>
<dbReference type="EMBL" id="BMGJ01000004">
    <property type="protein sequence ID" value="GGD59744.1"/>
    <property type="molecule type" value="Genomic_DNA"/>
</dbReference>
<organism evidence="2 3">
    <name type="scientific">Lacimicrobium alkaliphilum</name>
    <dbReference type="NCBI Taxonomy" id="1526571"/>
    <lineage>
        <taxon>Bacteria</taxon>
        <taxon>Pseudomonadati</taxon>
        <taxon>Pseudomonadota</taxon>
        <taxon>Gammaproteobacteria</taxon>
        <taxon>Alteromonadales</taxon>
        <taxon>Alteromonadaceae</taxon>
        <taxon>Lacimicrobium</taxon>
    </lineage>
</organism>
<name>A0ABQ1RA08_9ALTE</name>
<reference evidence="3" key="1">
    <citation type="journal article" date="2019" name="Int. J. Syst. Evol. Microbiol.">
        <title>The Global Catalogue of Microorganisms (GCM) 10K type strain sequencing project: providing services to taxonomists for standard genome sequencing and annotation.</title>
        <authorList>
            <consortium name="The Broad Institute Genomics Platform"/>
            <consortium name="The Broad Institute Genome Sequencing Center for Infectious Disease"/>
            <person name="Wu L."/>
            <person name="Ma J."/>
        </authorList>
    </citation>
    <scope>NUCLEOTIDE SEQUENCE [LARGE SCALE GENOMIC DNA]</scope>
    <source>
        <strain evidence="3">CGMCC 1.12923</strain>
    </source>
</reference>
<feature type="region of interest" description="Disordered" evidence="1">
    <location>
        <begin position="1"/>
        <end position="26"/>
    </location>
</feature>
<protein>
    <submittedName>
        <fullName evidence="2">Uncharacterized protein</fullName>
    </submittedName>
</protein>
<comment type="caution">
    <text evidence="2">The sequence shown here is derived from an EMBL/GenBank/DDBJ whole genome shotgun (WGS) entry which is preliminary data.</text>
</comment>
<gene>
    <name evidence="2" type="ORF">GCM10011357_13780</name>
</gene>
<evidence type="ECO:0000313" key="2">
    <source>
        <dbReference type="EMBL" id="GGD59744.1"/>
    </source>
</evidence>
<evidence type="ECO:0000256" key="1">
    <source>
        <dbReference type="SAM" id="MobiDB-lite"/>
    </source>
</evidence>